<feature type="chain" id="PRO_5047266391" evidence="7">
    <location>
        <begin position="31"/>
        <end position="461"/>
    </location>
</feature>
<evidence type="ECO:0000256" key="2">
    <source>
        <dbReference type="ARBA" id="ARBA00022670"/>
    </source>
</evidence>
<keyword evidence="4 5" id="KW-0720">Serine protease</keyword>
<proteinExistence type="inferred from homology"/>
<feature type="active site" description="Charge relay system" evidence="5">
    <location>
        <position position="197"/>
    </location>
</feature>
<keyword evidence="2 5" id="KW-0645">Protease</keyword>
<dbReference type="Pfam" id="PF00082">
    <property type="entry name" value="Peptidase_S8"/>
    <property type="match status" value="1"/>
</dbReference>
<dbReference type="InterPro" id="IPR050131">
    <property type="entry name" value="Peptidase_S8_subtilisin-like"/>
</dbReference>
<dbReference type="InterPro" id="IPR023828">
    <property type="entry name" value="Peptidase_S8_Ser-AS"/>
</dbReference>
<evidence type="ECO:0000259" key="8">
    <source>
        <dbReference type="Pfam" id="PF00082"/>
    </source>
</evidence>
<keyword evidence="10" id="KW-1185">Reference proteome</keyword>
<evidence type="ECO:0000313" key="9">
    <source>
        <dbReference type="EMBL" id="MFD2168534.1"/>
    </source>
</evidence>
<organism evidence="9 10">
    <name type="scientific">Tumebacillus lipolyticus</name>
    <dbReference type="NCBI Taxonomy" id="1280370"/>
    <lineage>
        <taxon>Bacteria</taxon>
        <taxon>Bacillati</taxon>
        <taxon>Bacillota</taxon>
        <taxon>Bacilli</taxon>
        <taxon>Bacillales</taxon>
        <taxon>Alicyclobacillaceae</taxon>
        <taxon>Tumebacillus</taxon>
    </lineage>
</organism>
<feature type="active site" description="Charge relay system" evidence="5">
    <location>
        <position position="399"/>
    </location>
</feature>
<dbReference type="Gene3D" id="3.40.50.200">
    <property type="entry name" value="Peptidase S8/S53 domain"/>
    <property type="match status" value="1"/>
</dbReference>
<dbReference type="RefSeq" id="WP_386043333.1">
    <property type="nucleotide sequence ID" value="NZ_JBHUIO010000002.1"/>
</dbReference>
<dbReference type="SUPFAM" id="SSF52743">
    <property type="entry name" value="Subtilisin-like"/>
    <property type="match status" value="1"/>
</dbReference>
<evidence type="ECO:0000313" key="10">
    <source>
        <dbReference type="Proteomes" id="UP001597343"/>
    </source>
</evidence>
<evidence type="ECO:0000256" key="1">
    <source>
        <dbReference type="ARBA" id="ARBA00011073"/>
    </source>
</evidence>
<evidence type="ECO:0000256" key="5">
    <source>
        <dbReference type="PROSITE-ProRule" id="PRU01240"/>
    </source>
</evidence>
<reference evidence="10" key="1">
    <citation type="journal article" date="2019" name="Int. J. Syst. Evol. Microbiol.">
        <title>The Global Catalogue of Microorganisms (GCM) 10K type strain sequencing project: providing services to taxonomists for standard genome sequencing and annotation.</title>
        <authorList>
            <consortium name="The Broad Institute Genomics Platform"/>
            <consortium name="The Broad Institute Genome Sequencing Center for Infectious Disease"/>
            <person name="Wu L."/>
            <person name="Ma J."/>
        </authorList>
    </citation>
    <scope>NUCLEOTIDE SEQUENCE [LARGE SCALE GENOMIC DNA]</scope>
    <source>
        <strain evidence="10">CGMCC 1.13574</strain>
    </source>
</reference>
<feature type="signal peptide" evidence="7">
    <location>
        <begin position="1"/>
        <end position="30"/>
    </location>
</feature>
<dbReference type="PANTHER" id="PTHR43806">
    <property type="entry name" value="PEPTIDASE S8"/>
    <property type="match status" value="1"/>
</dbReference>
<dbReference type="InterPro" id="IPR023827">
    <property type="entry name" value="Peptidase_S8_Asp-AS"/>
</dbReference>
<comment type="similarity">
    <text evidence="1 5 6">Belongs to the peptidase S8 family.</text>
</comment>
<comment type="caution">
    <text evidence="9">The sequence shown here is derived from an EMBL/GenBank/DDBJ whole genome shotgun (WGS) entry which is preliminary data.</text>
</comment>
<dbReference type="Proteomes" id="UP001597343">
    <property type="component" value="Unassembled WGS sequence"/>
</dbReference>
<name>A0ABW4ZSS7_9BACL</name>
<dbReference type="InterPro" id="IPR022398">
    <property type="entry name" value="Peptidase_S8_His-AS"/>
</dbReference>
<gene>
    <name evidence="9" type="ORF">ACFSOY_00695</name>
</gene>
<dbReference type="PROSITE" id="PS00137">
    <property type="entry name" value="SUBTILASE_HIS"/>
    <property type="match status" value="1"/>
</dbReference>
<dbReference type="PROSITE" id="PS00138">
    <property type="entry name" value="SUBTILASE_SER"/>
    <property type="match status" value="1"/>
</dbReference>
<dbReference type="EMBL" id="JBHUIO010000002">
    <property type="protein sequence ID" value="MFD2168534.1"/>
    <property type="molecule type" value="Genomic_DNA"/>
</dbReference>
<dbReference type="PROSITE" id="PS51892">
    <property type="entry name" value="SUBTILASE"/>
    <property type="match status" value="1"/>
</dbReference>
<dbReference type="InterPro" id="IPR015500">
    <property type="entry name" value="Peptidase_S8_subtilisin-rel"/>
</dbReference>
<feature type="domain" description="Peptidase S8/S53" evidence="8">
    <location>
        <begin position="155"/>
        <end position="449"/>
    </location>
</feature>
<dbReference type="PROSITE" id="PS00136">
    <property type="entry name" value="SUBTILASE_ASP"/>
    <property type="match status" value="1"/>
</dbReference>
<evidence type="ECO:0000256" key="7">
    <source>
        <dbReference type="SAM" id="SignalP"/>
    </source>
</evidence>
<dbReference type="InterPro" id="IPR000209">
    <property type="entry name" value="Peptidase_S8/S53_dom"/>
</dbReference>
<dbReference type="InterPro" id="IPR036852">
    <property type="entry name" value="Peptidase_S8/S53_dom_sf"/>
</dbReference>
<keyword evidence="3 5" id="KW-0378">Hydrolase</keyword>
<feature type="active site" description="Charge relay system" evidence="5">
    <location>
        <position position="164"/>
    </location>
</feature>
<evidence type="ECO:0000256" key="6">
    <source>
        <dbReference type="RuleBase" id="RU003355"/>
    </source>
</evidence>
<evidence type="ECO:0000256" key="3">
    <source>
        <dbReference type="ARBA" id="ARBA00022801"/>
    </source>
</evidence>
<dbReference type="PANTHER" id="PTHR43806:SF11">
    <property type="entry name" value="CEREVISIN-RELATED"/>
    <property type="match status" value="1"/>
</dbReference>
<sequence length="461" mass="48201">MKKKTILLTALALGLTTVAGLTPSAEPVKAASVTKKYLVVFKNESNLPSNVDSLLKNAGGTVTKKLDNLGAVQVESNNPQFNTVLKSSPYVSTVSVEGTIFPDVLQGVPMETLDTEETATGTHDLYDKYGWDIKQVTNNGESWNLKGGTGKSSDGKDIVVGVIDTGIDYNHPDLKDNYVYGKSFVPGYSDPIDDKGHGTHVAGAIAANGRVVGVGPQLKIASYRVFGPTGGAATSDIAAALQAAGDDNVDVVNMSLGGYNWLHDPESTPGEIIADQLLFERAISYATKKGVTVVGSSGNNGVNLSNPIQLTKDLYGPDAKGPTFRSPSSPLMLRVAANGIGLNRAYYSNYGAAHIHVSAPGGDYGPLWQPGGDPSLMDGNARCLSTYPGGGYAWSIGTSMASPKAAALAGVIIAKHGKDKLSPAQVKNKIMGNTTDILNKGFDQYSGFGLINATKALNSKF</sequence>
<dbReference type="PRINTS" id="PR00723">
    <property type="entry name" value="SUBTILISIN"/>
</dbReference>
<evidence type="ECO:0000256" key="4">
    <source>
        <dbReference type="ARBA" id="ARBA00022825"/>
    </source>
</evidence>
<accession>A0ABW4ZSS7</accession>
<keyword evidence="7" id="KW-0732">Signal</keyword>
<protein>
    <submittedName>
        <fullName evidence="9">S8 family serine peptidase</fullName>
    </submittedName>
</protein>